<dbReference type="GO" id="GO:0055129">
    <property type="term" value="P:L-proline biosynthetic process"/>
    <property type="evidence" value="ECO:0007669"/>
    <property type="project" value="UniProtKB-UniRule"/>
</dbReference>
<dbReference type="SUPFAM" id="SSF48179">
    <property type="entry name" value="6-phosphogluconate dehydrogenase C-terminal domain-like"/>
    <property type="match status" value="1"/>
</dbReference>
<dbReference type="NCBIfam" id="TIGR00112">
    <property type="entry name" value="proC"/>
    <property type="match status" value="1"/>
</dbReference>
<dbReference type="HAMAP" id="MF_01925">
    <property type="entry name" value="P5C_reductase"/>
    <property type="match status" value="1"/>
</dbReference>
<proteinExistence type="inferred from homology"/>
<evidence type="ECO:0000256" key="2">
    <source>
        <dbReference type="ARBA" id="ARBA00022857"/>
    </source>
</evidence>
<comment type="catalytic activity">
    <reaction evidence="4">
        <text>L-proline + NADP(+) = (S)-1-pyrroline-5-carboxylate + NADPH + 2 H(+)</text>
        <dbReference type="Rhea" id="RHEA:14109"/>
        <dbReference type="ChEBI" id="CHEBI:15378"/>
        <dbReference type="ChEBI" id="CHEBI:17388"/>
        <dbReference type="ChEBI" id="CHEBI:57783"/>
        <dbReference type="ChEBI" id="CHEBI:58349"/>
        <dbReference type="ChEBI" id="CHEBI:60039"/>
        <dbReference type="EC" id="1.5.1.2"/>
    </reaction>
</comment>
<dbReference type="GO" id="GO:0005737">
    <property type="term" value="C:cytoplasm"/>
    <property type="evidence" value="ECO:0007669"/>
    <property type="project" value="UniProtKB-SubCell"/>
</dbReference>
<evidence type="ECO:0000259" key="7">
    <source>
        <dbReference type="Pfam" id="PF03807"/>
    </source>
</evidence>
<reference evidence="10" key="1">
    <citation type="journal article" date="2008" name="Science">
        <title>Genome of an endosymbiont coupling N2 fixation to cellulolysis within RT protist cells in termite gut.</title>
        <authorList>
            <person name="Hongoh Y."/>
            <person name="Sharma V.K."/>
            <person name="Prakash T."/>
            <person name="Noda S."/>
            <person name="Toh H."/>
            <person name="Taylor T.D."/>
            <person name="Kudo T."/>
            <person name="Sakaki Y."/>
            <person name="Toyoda A."/>
            <person name="Hattori M."/>
            <person name="Ohkuma M."/>
        </authorList>
    </citation>
    <scope>NUCLEOTIDE SEQUENCE [LARGE SCALE GENOMIC DNA]</scope>
</reference>
<dbReference type="AlphaFoldDB" id="B6YQW5"/>
<feature type="binding site" evidence="6">
    <location>
        <begin position="71"/>
        <end position="74"/>
    </location>
    <ligand>
        <name>NADP(+)</name>
        <dbReference type="ChEBI" id="CHEBI:58349"/>
    </ligand>
</feature>
<dbReference type="PIRSF" id="PIRSF000193">
    <property type="entry name" value="Pyrrol-5-carb_rd"/>
    <property type="match status" value="1"/>
</dbReference>
<evidence type="ECO:0000256" key="3">
    <source>
        <dbReference type="ARBA" id="ARBA00023002"/>
    </source>
</evidence>
<dbReference type="InterPro" id="IPR036291">
    <property type="entry name" value="NAD(P)-bd_dom_sf"/>
</dbReference>
<evidence type="ECO:0000256" key="6">
    <source>
        <dbReference type="PIRSR" id="PIRSR000193-1"/>
    </source>
</evidence>
<evidence type="ECO:0000256" key="4">
    <source>
        <dbReference type="HAMAP-Rule" id="MF_01925"/>
    </source>
</evidence>
<dbReference type="STRING" id="511995.CFPG_324"/>
<keyword evidence="4" id="KW-0963">Cytoplasm</keyword>
<dbReference type="PANTHER" id="PTHR11645">
    <property type="entry name" value="PYRROLINE-5-CARBOXYLATE REDUCTASE"/>
    <property type="match status" value="1"/>
</dbReference>
<feature type="domain" description="Pyrroline-5-carboxylate reductase dimerisation" evidence="8">
    <location>
        <begin position="168"/>
        <end position="268"/>
    </location>
</feature>
<dbReference type="InterPro" id="IPR028939">
    <property type="entry name" value="P5C_Rdtase_cat_N"/>
</dbReference>
<dbReference type="KEGG" id="aps:CFPG_324"/>
<dbReference type="GO" id="GO:0004735">
    <property type="term" value="F:pyrroline-5-carboxylate reductase activity"/>
    <property type="evidence" value="ECO:0007669"/>
    <property type="project" value="UniProtKB-UniRule"/>
</dbReference>
<keyword evidence="4" id="KW-0028">Amino-acid biosynthesis</keyword>
<dbReference type="eggNOG" id="COG0345">
    <property type="taxonomic scope" value="Bacteria"/>
</dbReference>
<dbReference type="EMBL" id="AP010656">
    <property type="protein sequence ID" value="BAG83587.1"/>
    <property type="molecule type" value="Genomic_DNA"/>
</dbReference>
<dbReference type="Gene3D" id="3.40.50.720">
    <property type="entry name" value="NAD(P)-binding Rossmann-like Domain"/>
    <property type="match status" value="1"/>
</dbReference>
<keyword evidence="4" id="KW-0641">Proline biosynthesis</keyword>
<keyword evidence="3 4" id="KW-0560">Oxidoreductase</keyword>
<feature type="domain" description="Pyrroline-5-carboxylate reductase catalytic N-terminal" evidence="7">
    <location>
        <begin position="4"/>
        <end position="100"/>
    </location>
</feature>
<feature type="binding site" evidence="6">
    <location>
        <position position="58"/>
    </location>
    <ligand>
        <name>NADPH</name>
        <dbReference type="ChEBI" id="CHEBI:57783"/>
    </ligand>
</feature>
<dbReference type="InterPro" id="IPR029036">
    <property type="entry name" value="P5CR_dimer"/>
</dbReference>
<dbReference type="EC" id="1.5.1.2" evidence="4 5"/>
<sequence>MRIRITVIGGGNMGSAIVRGLVHGSVFRAEDITVVDISVCSLNSLQEFNSSIRISLANYDSVRESDVVLLAVKPWLVNKVIEDIKETMNYSQQILISIAASVNIADINRMLKKSKGEDLPAVFRVIPNTAIAVKRSMTLIASCNASSKQEELVLRIFSELGNAVLLDEEKISAGLAITSCGIAYCFRYIRAVVSAGVELGFYPMEVQELAVKTMLGAAVLLDENKQPTEVEIDKVTTPGGLTIKGLNQLESKGFSSAVIQAVKASVAES</sequence>
<evidence type="ECO:0000313" key="9">
    <source>
        <dbReference type="EMBL" id="BAG83587.1"/>
    </source>
</evidence>
<keyword evidence="2 4" id="KW-0521">NADP</keyword>
<dbReference type="UniPathway" id="UPA00098">
    <property type="reaction ID" value="UER00361"/>
</dbReference>
<dbReference type="PANTHER" id="PTHR11645:SF0">
    <property type="entry name" value="PYRROLINE-5-CARBOXYLATE REDUCTASE 3"/>
    <property type="match status" value="1"/>
</dbReference>
<comment type="pathway">
    <text evidence="4">Amino-acid biosynthesis; L-proline biosynthesis; L-proline from L-glutamate 5-semialdehyde: step 1/1.</text>
</comment>
<name>B6YQW5_AZOPC</name>
<comment type="function">
    <text evidence="4">Catalyzes the reduction of 1-pyrroline-5-carboxylate (PCA) to L-proline.</text>
</comment>
<comment type="catalytic activity">
    <reaction evidence="4">
        <text>L-proline + NAD(+) = (S)-1-pyrroline-5-carboxylate + NADH + 2 H(+)</text>
        <dbReference type="Rhea" id="RHEA:14105"/>
        <dbReference type="ChEBI" id="CHEBI:15378"/>
        <dbReference type="ChEBI" id="CHEBI:17388"/>
        <dbReference type="ChEBI" id="CHEBI:57540"/>
        <dbReference type="ChEBI" id="CHEBI:57945"/>
        <dbReference type="ChEBI" id="CHEBI:60039"/>
        <dbReference type="EC" id="1.5.1.2"/>
    </reaction>
</comment>
<feature type="binding site" evidence="6">
    <location>
        <begin position="8"/>
        <end position="13"/>
    </location>
    <ligand>
        <name>NADP(+)</name>
        <dbReference type="ChEBI" id="CHEBI:58349"/>
    </ligand>
</feature>
<keyword evidence="10" id="KW-1185">Reference proteome</keyword>
<evidence type="ECO:0000259" key="8">
    <source>
        <dbReference type="Pfam" id="PF14748"/>
    </source>
</evidence>
<evidence type="ECO:0000256" key="1">
    <source>
        <dbReference type="ARBA" id="ARBA00005525"/>
    </source>
</evidence>
<evidence type="ECO:0000256" key="5">
    <source>
        <dbReference type="NCBIfam" id="TIGR00112"/>
    </source>
</evidence>
<accession>B6YQW5</accession>
<evidence type="ECO:0000313" key="10">
    <source>
        <dbReference type="Proteomes" id="UP000000723"/>
    </source>
</evidence>
<dbReference type="SUPFAM" id="SSF51735">
    <property type="entry name" value="NAD(P)-binding Rossmann-fold domains"/>
    <property type="match status" value="1"/>
</dbReference>
<dbReference type="InterPro" id="IPR008927">
    <property type="entry name" value="6-PGluconate_DH-like_C_sf"/>
</dbReference>
<comment type="subcellular location">
    <subcellularLocation>
        <location evidence="4">Cytoplasm</location>
    </subcellularLocation>
</comment>
<dbReference type="OrthoDB" id="9805754at2"/>
<dbReference type="RefSeq" id="WP_012573348.1">
    <property type="nucleotide sequence ID" value="NC_011565.1"/>
</dbReference>
<organism evidence="9 10">
    <name type="scientific">Azobacteroides pseudotrichonymphae genomovar. CFP2</name>
    <dbReference type="NCBI Taxonomy" id="511995"/>
    <lineage>
        <taxon>Bacteria</taxon>
        <taxon>Pseudomonadati</taxon>
        <taxon>Bacteroidota</taxon>
        <taxon>Bacteroidia</taxon>
        <taxon>Bacteroidales</taxon>
        <taxon>Candidatus Azobacteroides</taxon>
    </lineage>
</organism>
<dbReference type="Pfam" id="PF03807">
    <property type="entry name" value="F420_oxidored"/>
    <property type="match status" value="1"/>
</dbReference>
<protein>
    <recommendedName>
        <fullName evidence="4 5">Pyrroline-5-carboxylate reductase</fullName>
        <shortName evidence="4">P5C reductase</shortName>
        <shortName evidence="4">P5CR</shortName>
        <ecNumber evidence="4 5">1.5.1.2</ecNumber>
    </recommendedName>
    <alternativeName>
        <fullName evidence="4">PCA reductase</fullName>
    </alternativeName>
</protein>
<dbReference type="Proteomes" id="UP000000723">
    <property type="component" value="Chromosome"/>
</dbReference>
<dbReference type="Pfam" id="PF14748">
    <property type="entry name" value="P5CR_dimer"/>
    <property type="match status" value="1"/>
</dbReference>
<gene>
    <name evidence="4" type="primary">proC</name>
    <name evidence="9" type="ordered locus">CFPG_324</name>
</gene>
<comment type="similarity">
    <text evidence="1 4">Belongs to the pyrroline-5-carboxylate reductase family.</text>
</comment>
<dbReference type="Gene3D" id="1.10.3730.10">
    <property type="entry name" value="ProC C-terminal domain-like"/>
    <property type="match status" value="1"/>
</dbReference>
<dbReference type="HOGENOM" id="CLU_042344_1_2_10"/>
<dbReference type="InterPro" id="IPR000304">
    <property type="entry name" value="Pyrroline-COOH_reductase"/>
</dbReference>